<dbReference type="InterPro" id="IPR029044">
    <property type="entry name" value="Nucleotide-diphossugar_trans"/>
</dbReference>
<protein>
    <submittedName>
        <fullName evidence="2">NDP-sugar pyrophosphorylase family protein</fullName>
    </submittedName>
</protein>
<organism evidence="2 3">
    <name type="scientific">Streptomyces griseoloalbus</name>
    <dbReference type="NCBI Taxonomy" id="67303"/>
    <lineage>
        <taxon>Bacteria</taxon>
        <taxon>Bacillati</taxon>
        <taxon>Actinomycetota</taxon>
        <taxon>Actinomycetes</taxon>
        <taxon>Kitasatosporales</taxon>
        <taxon>Streptomycetaceae</taxon>
        <taxon>Streptomyces</taxon>
    </lineage>
</organism>
<reference evidence="2 3" key="1">
    <citation type="submission" date="2020-08" db="EMBL/GenBank/DDBJ databases">
        <title>Genomic Encyclopedia of Type Strains, Phase III (KMG-III): the genomes of soil and plant-associated and newly described type strains.</title>
        <authorList>
            <person name="Whitman W."/>
        </authorList>
    </citation>
    <scope>NUCLEOTIDE SEQUENCE [LARGE SCALE GENOMIC DNA]</scope>
    <source>
        <strain evidence="2 3">CECT 3226</strain>
    </source>
</reference>
<dbReference type="Proteomes" id="UP000568022">
    <property type="component" value="Unassembled WGS sequence"/>
</dbReference>
<keyword evidence="3" id="KW-1185">Reference proteome</keyword>
<dbReference type="Gene3D" id="3.90.550.10">
    <property type="entry name" value="Spore Coat Polysaccharide Biosynthesis Protein SpsA, Chain A"/>
    <property type="match status" value="1"/>
</dbReference>
<dbReference type="PANTHER" id="PTHR22572">
    <property type="entry name" value="SUGAR-1-PHOSPHATE GUANYL TRANSFERASE"/>
    <property type="match status" value="1"/>
</dbReference>
<dbReference type="AlphaFoldDB" id="A0A7W8BRA3"/>
<evidence type="ECO:0000259" key="1">
    <source>
        <dbReference type="Pfam" id="PF12804"/>
    </source>
</evidence>
<comment type="caution">
    <text evidence="2">The sequence shown here is derived from an EMBL/GenBank/DDBJ whole genome shotgun (WGS) entry which is preliminary data.</text>
</comment>
<dbReference type="EMBL" id="JACHJE010000012">
    <property type="protein sequence ID" value="MBB5128136.1"/>
    <property type="molecule type" value="Genomic_DNA"/>
</dbReference>
<name>A0A7W8BRA3_9ACTN</name>
<dbReference type="GO" id="GO:0016779">
    <property type="term" value="F:nucleotidyltransferase activity"/>
    <property type="evidence" value="ECO:0007669"/>
    <property type="project" value="UniProtKB-ARBA"/>
</dbReference>
<evidence type="ECO:0000313" key="2">
    <source>
        <dbReference type="EMBL" id="MBB5128136.1"/>
    </source>
</evidence>
<feature type="domain" description="MobA-like NTP transferase" evidence="1">
    <location>
        <begin position="2"/>
        <end position="104"/>
    </location>
</feature>
<gene>
    <name evidence="2" type="ORF">FHS32_004911</name>
</gene>
<sequence length="227" mass="24408">MVFVAGGRATRLQDRAADTPKALQPVAGVPLLDHLIREAARLGFGRFHLALDHLYRPIVEHLTRRGMDFTWSLDDVPGGAGTAGAIRCAGGHLPEEFVVWLADTLPPAGLDGPVLAPPTAPAVARMAVSTQVPDVVPNVVVEGGRVVGYDKHAAAGATHVDAGLYALTRDVLRYIPGRRCDLEEVWPVLAEQGLIEAEVVSGRFLDIGTPDRLATAEREWRRVEPRA</sequence>
<evidence type="ECO:0000313" key="3">
    <source>
        <dbReference type="Proteomes" id="UP000568022"/>
    </source>
</evidence>
<dbReference type="InterPro" id="IPR025877">
    <property type="entry name" value="MobA-like_NTP_Trfase"/>
</dbReference>
<dbReference type="Pfam" id="PF12804">
    <property type="entry name" value="NTP_transf_3"/>
    <property type="match status" value="1"/>
</dbReference>
<accession>A0A7W8BRA3</accession>
<dbReference type="SUPFAM" id="SSF53448">
    <property type="entry name" value="Nucleotide-diphospho-sugar transferases"/>
    <property type="match status" value="1"/>
</dbReference>
<dbReference type="InterPro" id="IPR050486">
    <property type="entry name" value="Mannose-1P_guanyltransferase"/>
</dbReference>
<proteinExistence type="predicted"/>